<dbReference type="AlphaFoldDB" id="A0A1H7ZCQ1"/>
<evidence type="ECO:0000313" key="8">
    <source>
        <dbReference type="EMBL" id="SEM56033.1"/>
    </source>
</evidence>
<dbReference type="GO" id="GO:0004077">
    <property type="term" value="F:biotin--[biotin carboxyl-carrier protein] ligase activity"/>
    <property type="evidence" value="ECO:0007669"/>
    <property type="project" value="UniProtKB-EC"/>
</dbReference>
<evidence type="ECO:0000313" key="9">
    <source>
        <dbReference type="Proteomes" id="UP000198744"/>
    </source>
</evidence>
<dbReference type="InterPro" id="IPR004408">
    <property type="entry name" value="Biotin_CoA_COase_ligase"/>
</dbReference>
<evidence type="ECO:0000256" key="2">
    <source>
        <dbReference type="ARBA" id="ARBA00022741"/>
    </source>
</evidence>
<protein>
    <recommendedName>
        <fullName evidence="5">biotin--[biotin carboxyl-carrier protein] ligase</fullName>
        <ecNumber evidence="5">6.3.4.15</ecNumber>
    </recommendedName>
</protein>
<dbReference type="Gene3D" id="2.30.30.100">
    <property type="match status" value="1"/>
</dbReference>
<dbReference type="CDD" id="cd16442">
    <property type="entry name" value="BPL"/>
    <property type="match status" value="1"/>
</dbReference>
<evidence type="ECO:0000256" key="3">
    <source>
        <dbReference type="ARBA" id="ARBA00022840"/>
    </source>
</evidence>
<dbReference type="GO" id="GO:0005737">
    <property type="term" value="C:cytoplasm"/>
    <property type="evidence" value="ECO:0007669"/>
    <property type="project" value="TreeGrafter"/>
</dbReference>
<evidence type="ECO:0000259" key="7">
    <source>
        <dbReference type="PROSITE" id="PS51733"/>
    </source>
</evidence>
<dbReference type="OrthoDB" id="9807064at2"/>
<dbReference type="Gene3D" id="3.30.930.10">
    <property type="entry name" value="Bira Bifunctional Protein, Domain 2"/>
    <property type="match status" value="1"/>
</dbReference>
<dbReference type="PANTHER" id="PTHR12835:SF5">
    <property type="entry name" value="BIOTIN--PROTEIN LIGASE"/>
    <property type="match status" value="1"/>
</dbReference>
<feature type="domain" description="BPL/LPL catalytic" evidence="7">
    <location>
        <begin position="16"/>
        <end position="207"/>
    </location>
</feature>
<dbReference type="InterPro" id="IPR004143">
    <property type="entry name" value="BPL_LPL_catalytic"/>
</dbReference>
<reference evidence="8 9" key="1">
    <citation type="submission" date="2016-10" db="EMBL/GenBank/DDBJ databases">
        <authorList>
            <person name="de Groot N.N."/>
        </authorList>
    </citation>
    <scope>NUCLEOTIDE SEQUENCE [LARGE SCALE GENOMIC DNA]</scope>
    <source>
        <strain evidence="8 9">DSM 8423</strain>
    </source>
</reference>
<dbReference type="Pfam" id="PF03099">
    <property type="entry name" value="BPL_LplA_LipB"/>
    <property type="match status" value="1"/>
</dbReference>
<evidence type="ECO:0000256" key="1">
    <source>
        <dbReference type="ARBA" id="ARBA00022598"/>
    </source>
</evidence>
<evidence type="ECO:0000256" key="6">
    <source>
        <dbReference type="ARBA" id="ARBA00047846"/>
    </source>
</evidence>
<accession>A0A1H7ZCQ1</accession>
<comment type="catalytic activity">
    <reaction evidence="6">
        <text>biotin + L-lysyl-[protein] + ATP = N(6)-biotinyl-L-lysyl-[protein] + AMP + diphosphate + H(+)</text>
        <dbReference type="Rhea" id="RHEA:11756"/>
        <dbReference type="Rhea" id="RHEA-COMP:9752"/>
        <dbReference type="Rhea" id="RHEA-COMP:10505"/>
        <dbReference type="ChEBI" id="CHEBI:15378"/>
        <dbReference type="ChEBI" id="CHEBI:29969"/>
        <dbReference type="ChEBI" id="CHEBI:30616"/>
        <dbReference type="ChEBI" id="CHEBI:33019"/>
        <dbReference type="ChEBI" id="CHEBI:57586"/>
        <dbReference type="ChEBI" id="CHEBI:83144"/>
        <dbReference type="ChEBI" id="CHEBI:456215"/>
        <dbReference type="EC" id="6.3.4.15"/>
    </reaction>
</comment>
<dbReference type="EC" id="6.3.4.15" evidence="5"/>
<dbReference type="STRING" id="43775.SAMN04489760_12224"/>
<dbReference type="Proteomes" id="UP000198744">
    <property type="component" value="Unassembled WGS sequence"/>
</dbReference>
<dbReference type="InterPro" id="IPR003142">
    <property type="entry name" value="BPL_C"/>
</dbReference>
<dbReference type="PANTHER" id="PTHR12835">
    <property type="entry name" value="BIOTIN PROTEIN LIGASE"/>
    <property type="match status" value="1"/>
</dbReference>
<proteinExistence type="predicted"/>
<name>A0A1H7ZCQ1_9BACT</name>
<dbReference type="EMBL" id="FOBS01000022">
    <property type="protein sequence ID" value="SEM56033.1"/>
    <property type="molecule type" value="Genomic_DNA"/>
</dbReference>
<dbReference type="Pfam" id="PF02237">
    <property type="entry name" value="BPL_C"/>
    <property type="match status" value="1"/>
</dbReference>
<dbReference type="RefSeq" id="WP_093884162.1">
    <property type="nucleotide sequence ID" value="NZ_FOBS01000022.1"/>
</dbReference>
<dbReference type="PROSITE" id="PS51733">
    <property type="entry name" value="BPL_LPL_CATALYTIC"/>
    <property type="match status" value="1"/>
</dbReference>
<gene>
    <name evidence="8" type="ORF">SAMN04489760_12224</name>
</gene>
<evidence type="ECO:0000256" key="5">
    <source>
        <dbReference type="ARBA" id="ARBA00024227"/>
    </source>
</evidence>
<dbReference type="SUPFAM" id="SSF50037">
    <property type="entry name" value="C-terminal domain of transcriptional repressors"/>
    <property type="match status" value="1"/>
</dbReference>
<organism evidence="8 9">
    <name type="scientific">Syntrophus gentianae</name>
    <dbReference type="NCBI Taxonomy" id="43775"/>
    <lineage>
        <taxon>Bacteria</taxon>
        <taxon>Pseudomonadati</taxon>
        <taxon>Thermodesulfobacteriota</taxon>
        <taxon>Syntrophia</taxon>
        <taxon>Syntrophales</taxon>
        <taxon>Syntrophaceae</taxon>
        <taxon>Syntrophus</taxon>
    </lineage>
</organism>
<keyword evidence="9" id="KW-1185">Reference proteome</keyword>
<dbReference type="NCBIfam" id="TIGR00121">
    <property type="entry name" value="birA_ligase"/>
    <property type="match status" value="1"/>
</dbReference>
<dbReference type="SUPFAM" id="SSF55681">
    <property type="entry name" value="Class II aaRS and biotin synthetases"/>
    <property type="match status" value="1"/>
</dbReference>
<dbReference type="InterPro" id="IPR008988">
    <property type="entry name" value="Transcriptional_repressor_C"/>
</dbReference>
<evidence type="ECO:0000256" key="4">
    <source>
        <dbReference type="ARBA" id="ARBA00023267"/>
    </source>
</evidence>
<keyword evidence="4" id="KW-0092">Biotin</keyword>
<dbReference type="InterPro" id="IPR045864">
    <property type="entry name" value="aa-tRNA-synth_II/BPL/LPL"/>
</dbReference>
<keyword evidence="2" id="KW-0547">Nucleotide-binding</keyword>
<keyword evidence="1 8" id="KW-0436">Ligase</keyword>
<keyword evidence="3" id="KW-0067">ATP-binding</keyword>
<dbReference type="GO" id="GO:0005524">
    <property type="term" value="F:ATP binding"/>
    <property type="evidence" value="ECO:0007669"/>
    <property type="project" value="UniProtKB-KW"/>
</dbReference>
<sequence length="273" mass="29676">MHDKTVQVLPSDLNEEALKERLQGKRIGRTVYFYPEIDSTNSVAFSLGHSGAGEGTVVIADSQSQGRGRLRRPWQSPPGSNLYTSILLKPPIEPAVAPQLTLLAGVAVADLLSEYCPGAIRLKWPNDVQIDGKKVCGILTEMRTAGHGIDYVVVGIGINVNIQKADFDEAFRDLATSLGVETGRVLSRLDLAVGLYDCFEACYVRYLAEGFAPLKEHWLKYARIVGEPIEVIFRDELQAGEVVGLDDNGALLLRGDDGLVSRVLAGDATVKKK</sequence>